<dbReference type="InterPro" id="IPR016032">
    <property type="entry name" value="Sig_transdc_resp-reg_C-effctor"/>
</dbReference>
<dbReference type="InterPro" id="IPR011990">
    <property type="entry name" value="TPR-like_helical_dom_sf"/>
</dbReference>
<reference evidence="5 6" key="1">
    <citation type="submission" date="2016-03" db="EMBL/GenBank/DDBJ databases">
        <title>Complete genome sequence of a novel chlorpyrifos degrading bacterium, Cupriavidus nantongensis sp. X1.</title>
        <authorList>
            <person name="Fang L."/>
        </authorList>
    </citation>
    <scope>NUCLEOTIDE SEQUENCE [LARGE SCALE GENOMIC DNA]</scope>
    <source>
        <strain evidence="5 6">X1</strain>
    </source>
</reference>
<dbReference type="InterPro" id="IPR036388">
    <property type="entry name" value="WH-like_DNA-bd_sf"/>
</dbReference>
<dbReference type="Pfam" id="PF00196">
    <property type="entry name" value="GerE"/>
    <property type="match status" value="1"/>
</dbReference>
<name>A0A142JVD0_9BURK</name>
<keyword evidence="3" id="KW-0804">Transcription</keyword>
<evidence type="ECO:0000313" key="5">
    <source>
        <dbReference type="EMBL" id="AMR82042.1"/>
    </source>
</evidence>
<dbReference type="SMART" id="SM00421">
    <property type="entry name" value="HTH_LUXR"/>
    <property type="match status" value="1"/>
</dbReference>
<protein>
    <recommendedName>
        <fullName evidence="4">HTH luxR-type domain-containing protein</fullName>
    </recommendedName>
</protein>
<accession>A0A142JVD0</accession>
<dbReference type="SUPFAM" id="SSF52540">
    <property type="entry name" value="P-loop containing nucleoside triphosphate hydrolases"/>
    <property type="match status" value="1"/>
</dbReference>
<dbReference type="GO" id="GO:0003677">
    <property type="term" value="F:DNA binding"/>
    <property type="evidence" value="ECO:0007669"/>
    <property type="project" value="UniProtKB-KW"/>
</dbReference>
<dbReference type="PANTHER" id="PTHR44688">
    <property type="entry name" value="DNA-BINDING TRANSCRIPTIONAL ACTIVATOR DEVR_DOSR"/>
    <property type="match status" value="1"/>
</dbReference>
<dbReference type="Gene3D" id="1.25.40.10">
    <property type="entry name" value="Tetratricopeptide repeat domain"/>
    <property type="match status" value="1"/>
</dbReference>
<dbReference type="EMBL" id="CP014845">
    <property type="protein sequence ID" value="AMR82042.1"/>
    <property type="molecule type" value="Genomic_DNA"/>
</dbReference>
<dbReference type="InterPro" id="IPR027417">
    <property type="entry name" value="P-loop_NTPase"/>
</dbReference>
<dbReference type="Proteomes" id="UP000075238">
    <property type="component" value="Chromosome 2"/>
</dbReference>
<keyword evidence="2" id="KW-0238">DNA-binding</keyword>
<evidence type="ECO:0000256" key="2">
    <source>
        <dbReference type="ARBA" id="ARBA00023125"/>
    </source>
</evidence>
<proteinExistence type="predicted"/>
<dbReference type="PRINTS" id="PR00038">
    <property type="entry name" value="HTHLUXR"/>
</dbReference>
<feature type="domain" description="HTH luxR-type" evidence="4">
    <location>
        <begin position="844"/>
        <end position="909"/>
    </location>
</feature>
<gene>
    <name evidence="5" type="ORF">A2G96_30410</name>
</gene>
<evidence type="ECO:0000313" key="6">
    <source>
        <dbReference type="Proteomes" id="UP000075238"/>
    </source>
</evidence>
<keyword evidence="6" id="KW-1185">Reference proteome</keyword>
<dbReference type="SUPFAM" id="SSF46894">
    <property type="entry name" value="C-terminal effector domain of the bipartite response regulators"/>
    <property type="match status" value="1"/>
</dbReference>
<dbReference type="CDD" id="cd06170">
    <property type="entry name" value="LuxR_C_like"/>
    <property type="match status" value="1"/>
</dbReference>
<dbReference type="AlphaFoldDB" id="A0A142JVD0"/>
<organism evidence="5 6">
    <name type="scientific">Cupriavidus nantongensis</name>
    <dbReference type="NCBI Taxonomy" id="1796606"/>
    <lineage>
        <taxon>Bacteria</taxon>
        <taxon>Pseudomonadati</taxon>
        <taxon>Pseudomonadota</taxon>
        <taxon>Betaproteobacteria</taxon>
        <taxon>Burkholderiales</taxon>
        <taxon>Burkholderiaceae</taxon>
        <taxon>Cupriavidus</taxon>
    </lineage>
</organism>
<evidence type="ECO:0000259" key="4">
    <source>
        <dbReference type="PROSITE" id="PS50043"/>
    </source>
</evidence>
<dbReference type="Pfam" id="PF25873">
    <property type="entry name" value="WHD_MalT"/>
    <property type="match status" value="1"/>
</dbReference>
<dbReference type="Gene3D" id="1.10.10.10">
    <property type="entry name" value="Winged helix-like DNA-binding domain superfamily/Winged helix DNA-binding domain"/>
    <property type="match status" value="1"/>
</dbReference>
<evidence type="ECO:0000256" key="3">
    <source>
        <dbReference type="ARBA" id="ARBA00023163"/>
    </source>
</evidence>
<dbReference type="SUPFAM" id="SSF48452">
    <property type="entry name" value="TPR-like"/>
    <property type="match status" value="1"/>
</dbReference>
<sequence>MFASDSVSTRMGSERLDPQLVLKTTPPRMSDVLVPRARLSLDRMGVSHKPAIFVQAPAGFGKTSLLTQWRRSAQARGAVVVWLTADEYDDALRVARAIGGMLASVKAQRGGESAFLSGFRGQDSGIEVLTELLAQISNLPFDVVAIIDNVERARGDRLHEALGYLIRNAPANFQVIVSSRSGTVLDIPEIADQNIVARISSGDLSFTYDETISVIAKHFGDKVSIEGAGRLHEQTEGWPLGLQLVIATLRKSLDVQAAIRGISARAGDIQRYFVENLIDRLAPDLCGFLTRISIFDLIHPALCAAVFSAYDVADLLGRLERDTPVFLRAEGSQWMRMHGLARDFLLTRFDSLSAEERRRISEQACKWLGEHQLYEEAARHALLAGQDDEAYALAERTLYQIGYRGNISEVLKWIDRLPAGELKRRQSLWTAAAWCLAVTNRRGEAERIIDYIVSERGGDGGQRFEATLISAVAANFDDQPERFRQSIDPWIVQAPPELDEKTERIFKNVLGSLSFQQYEIGKARHMWTQVAKSVSSDAEDYSSGFAAFGVGLAYLWEGQFRMAEQHLRAALTRCEQDMGRRNPIACMMAAVLAATLWEMGGAQEPQAILSYRLDVIERAGVPEAIMLAYLALARLAVNAGQEPRALEYLDSMIVLGEARSMPRLQISGLCEQIRLHTRACRPETVARLSRKLEAICQGPHVANRPAIEPWVTLHERRAFAYQALMLREWTQAVEHLTSAARCADLMGLGRDSVEIRLLRAVALQHSTKIDVSDLFRESLSLARASGMVRTLLETHPDALIGLREISQQTDFRVSDLLHALSAPEHPVSEQPLKKEVDKTAKRSGAYADALLTSKEREILGLMAANMSNKEIAFALDIGAGTVKWHVKNIFAKLDAGNRAHAVKRAHLLGIVDTTAK</sequence>
<dbReference type="Gene3D" id="3.40.50.300">
    <property type="entry name" value="P-loop containing nucleotide triphosphate hydrolases"/>
    <property type="match status" value="1"/>
</dbReference>
<dbReference type="InterPro" id="IPR000792">
    <property type="entry name" value="Tscrpt_reg_LuxR_C"/>
</dbReference>
<dbReference type="KEGG" id="cnan:A2G96_30410"/>
<evidence type="ECO:0000256" key="1">
    <source>
        <dbReference type="ARBA" id="ARBA00023015"/>
    </source>
</evidence>
<dbReference type="PROSITE" id="PS50043">
    <property type="entry name" value="HTH_LUXR_2"/>
    <property type="match status" value="1"/>
</dbReference>
<dbReference type="GO" id="GO:0006355">
    <property type="term" value="P:regulation of DNA-templated transcription"/>
    <property type="evidence" value="ECO:0007669"/>
    <property type="project" value="InterPro"/>
</dbReference>
<dbReference type="PANTHER" id="PTHR44688:SF16">
    <property type="entry name" value="DNA-BINDING TRANSCRIPTIONAL ACTIVATOR DEVR_DOSR"/>
    <property type="match status" value="1"/>
</dbReference>
<keyword evidence="1" id="KW-0805">Transcription regulation</keyword>
<dbReference type="InterPro" id="IPR059106">
    <property type="entry name" value="WHD_MalT"/>
</dbReference>
<dbReference type="STRING" id="1796606.A2G96_30410"/>